<evidence type="ECO:0000313" key="3">
    <source>
        <dbReference type="Proteomes" id="UP001164746"/>
    </source>
</evidence>
<sequence length="312" mass="36996">MITDLFEKIHKGTTRQKDEEEMYHTLQEDVRQYELRCAFECGRVSVLEEKVTVIIDENTVGFEVAPESISEMKQELTRLSKLTENNTRTYTNYSKMLKDLDSKRLTSFADEEERLQKEFGMLQAEMIDNERKLTAEVDRLRKEHETLKADMTNKKKKLTAETKTLMIDNGRLQADNDKLGKHLKDKESELSKQKNDLQLLKERCNTSETKCKELEKSIAMKNDNLKGMIELGKKDMRNQSEIAKLKDEKQRWNSAYQEKDAEAKRYYAQWQRYNQEFEHTAEQLKDSREARNKLEQEKKELVLRMLIQFVKT</sequence>
<dbReference type="Proteomes" id="UP001164746">
    <property type="component" value="Chromosome 3"/>
</dbReference>
<keyword evidence="1" id="KW-0175">Coiled coil</keyword>
<organism evidence="2 3">
    <name type="scientific">Mya arenaria</name>
    <name type="common">Soft-shell clam</name>
    <dbReference type="NCBI Taxonomy" id="6604"/>
    <lineage>
        <taxon>Eukaryota</taxon>
        <taxon>Metazoa</taxon>
        <taxon>Spiralia</taxon>
        <taxon>Lophotrochozoa</taxon>
        <taxon>Mollusca</taxon>
        <taxon>Bivalvia</taxon>
        <taxon>Autobranchia</taxon>
        <taxon>Heteroconchia</taxon>
        <taxon>Euheterodonta</taxon>
        <taxon>Imparidentia</taxon>
        <taxon>Neoheterodontei</taxon>
        <taxon>Myida</taxon>
        <taxon>Myoidea</taxon>
        <taxon>Myidae</taxon>
        <taxon>Mya</taxon>
    </lineage>
</organism>
<reference evidence="2" key="1">
    <citation type="submission" date="2022-11" db="EMBL/GenBank/DDBJ databases">
        <title>Centuries of genome instability and evolution in soft-shell clam transmissible cancer (bioRxiv).</title>
        <authorList>
            <person name="Hart S.F.M."/>
            <person name="Yonemitsu M.A."/>
            <person name="Giersch R.M."/>
            <person name="Beal B.F."/>
            <person name="Arriagada G."/>
            <person name="Davis B.W."/>
            <person name="Ostrander E.A."/>
            <person name="Goff S.P."/>
            <person name="Metzger M.J."/>
        </authorList>
    </citation>
    <scope>NUCLEOTIDE SEQUENCE</scope>
    <source>
        <strain evidence="2">MELC-2E11</strain>
        <tissue evidence="2">Siphon/mantle</tissue>
    </source>
</reference>
<keyword evidence="3" id="KW-1185">Reference proteome</keyword>
<feature type="coiled-coil region" evidence="1">
    <location>
        <begin position="123"/>
        <end position="217"/>
    </location>
</feature>
<gene>
    <name evidence="2" type="ORF">MAR_022889</name>
</gene>
<name>A0ABY7DNK1_MYAAR</name>
<evidence type="ECO:0000313" key="2">
    <source>
        <dbReference type="EMBL" id="WAQ98516.1"/>
    </source>
</evidence>
<accession>A0ABY7DNK1</accession>
<evidence type="ECO:0000256" key="1">
    <source>
        <dbReference type="SAM" id="Coils"/>
    </source>
</evidence>
<dbReference type="EMBL" id="CP111014">
    <property type="protein sequence ID" value="WAQ98516.1"/>
    <property type="molecule type" value="Genomic_DNA"/>
</dbReference>
<proteinExistence type="predicted"/>
<protein>
    <submittedName>
        <fullName evidence="2">Uncharacterized protein</fullName>
    </submittedName>
</protein>
<feature type="coiled-coil region" evidence="1">
    <location>
        <begin position="242"/>
        <end position="304"/>
    </location>
</feature>